<evidence type="ECO:0000256" key="1">
    <source>
        <dbReference type="SAM" id="Phobius"/>
    </source>
</evidence>
<accession>A0A6G8RVR7</accession>
<dbReference type="EMBL" id="CP049801">
    <property type="protein sequence ID" value="QIO05977.1"/>
    <property type="molecule type" value="Genomic_DNA"/>
</dbReference>
<evidence type="ECO:0000313" key="3">
    <source>
        <dbReference type="EMBL" id="QIO05977.1"/>
    </source>
</evidence>
<proteinExistence type="predicted"/>
<feature type="transmembrane region" description="Helical" evidence="1">
    <location>
        <begin position="12"/>
        <end position="35"/>
    </location>
</feature>
<organism evidence="3 4">
    <name type="scientific">Acinetobacter shaoyimingii</name>
    <dbReference type="NCBI Taxonomy" id="2715164"/>
    <lineage>
        <taxon>Bacteria</taxon>
        <taxon>Pseudomonadati</taxon>
        <taxon>Pseudomonadota</taxon>
        <taxon>Gammaproteobacteria</taxon>
        <taxon>Moraxellales</taxon>
        <taxon>Moraxellaceae</taxon>
        <taxon>Acinetobacter</taxon>
    </lineage>
</organism>
<dbReference type="RefSeq" id="WP_166223689.1">
    <property type="nucleotide sequence ID" value="NZ_CP049801.1"/>
</dbReference>
<dbReference type="InterPro" id="IPR051311">
    <property type="entry name" value="DedA_domain"/>
</dbReference>
<dbReference type="AlphaFoldDB" id="A0A6G8RVR7"/>
<feature type="transmembrane region" description="Helical" evidence="1">
    <location>
        <begin position="124"/>
        <end position="144"/>
    </location>
</feature>
<protein>
    <submittedName>
        <fullName evidence="3">DedA family protein</fullName>
    </submittedName>
</protein>
<dbReference type="PANTHER" id="PTHR42709">
    <property type="entry name" value="ALKALINE PHOSPHATASE LIKE PROTEIN"/>
    <property type="match status" value="1"/>
</dbReference>
<dbReference type="KEGG" id="asha:G8E00_08450"/>
<dbReference type="Proteomes" id="UP000502297">
    <property type="component" value="Chromosome"/>
</dbReference>
<dbReference type="Pfam" id="PF09335">
    <property type="entry name" value="VTT_dom"/>
    <property type="match status" value="1"/>
</dbReference>
<feature type="transmembrane region" description="Helical" evidence="1">
    <location>
        <begin position="42"/>
        <end position="61"/>
    </location>
</feature>
<reference evidence="3 4" key="1">
    <citation type="submission" date="2020-03" db="EMBL/GenBank/DDBJ databases">
        <authorList>
            <person name="Zhu W."/>
        </authorList>
    </citation>
    <scope>NUCLEOTIDE SEQUENCE [LARGE SCALE GENOMIC DNA]</scope>
    <source>
        <strain evidence="3 4">323-1</strain>
    </source>
</reference>
<keyword evidence="1" id="KW-0472">Membrane</keyword>
<keyword evidence="1" id="KW-1133">Transmembrane helix</keyword>
<gene>
    <name evidence="3" type="ORF">G8E00_08450</name>
</gene>
<evidence type="ECO:0000259" key="2">
    <source>
        <dbReference type="Pfam" id="PF09335"/>
    </source>
</evidence>
<dbReference type="InterPro" id="IPR032816">
    <property type="entry name" value="VTT_dom"/>
</dbReference>
<feature type="domain" description="VTT" evidence="2">
    <location>
        <begin position="26"/>
        <end position="144"/>
    </location>
</feature>
<keyword evidence="1" id="KW-0812">Transmembrane</keyword>
<evidence type="ECO:0000313" key="4">
    <source>
        <dbReference type="Proteomes" id="UP000502297"/>
    </source>
</evidence>
<dbReference type="GO" id="GO:0005886">
    <property type="term" value="C:plasma membrane"/>
    <property type="evidence" value="ECO:0007669"/>
    <property type="project" value="TreeGrafter"/>
</dbReference>
<name>A0A6G8RVR7_9GAMM</name>
<dbReference type="PANTHER" id="PTHR42709:SF2">
    <property type="entry name" value="INNER MEMBRANE PROTEIN YOHD"/>
    <property type="match status" value="1"/>
</dbReference>
<sequence>MLDWSHLLEQYGYLAVAIGTFFEGETVLLLGAYAVQQHLLNFWLLIAAAMLGGFLGDQFYYQIGAKYGYDFVKKRPKLAEKFDNASQLIDRFPIITILFMRFAWGLRTLIPISFGIKKFPVKRYIAVNIIASFVWAFTVVSVGIQASRWLHKLWDYLLPQQHNILIVVAVIFCIIVIRLFFVLMTRHKSKEMDDSDG</sequence>
<feature type="transmembrane region" description="Helical" evidence="1">
    <location>
        <begin position="164"/>
        <end position="183"/>
    </location>
</feature>
<keyword evidence="4" id="KW-1185">Reference proteome</keyword>
<feature type="transmembrane region" description="Helical" evidence="1">
    <location>
        <begin position="92"/>
        <end position="112"/>
    </location>
</feature>